<dbReference type="AlphaFoldDB" id="A0A8S4Q765"/>
<comment type="caution">
    <text evidence="1">The sequence shown here is derived from an EMBL/GenBank/DDBJ whole genome shotgun (WGS) entry which is preliminary data.</text>
</comment>
<reference evidence="1" key="1">
    <citation type="submission" date="2022-03" db="EMBL/GenBank/DDBJ databases">
        <authorList>
            <person name="Martin C."/>
        </authorList>
    </citation>
    <scope>NUCLEOTIDE SEQUENCE</scope>
</reference>
<accession>A0A8S4Q765</accession>
<proteinExistence type="predicted"/>
<sequence length="239" mass="26867">MGEVNTLEKGTGEFIPLAGERRTMLPRMPSLREVNTLALILLLMVLVIQAEDGKKDRPYFKHAVDKRPFGQILSVPGFTQNTKPKRAFGHSIISGKRAFGSRILGGKRAFGFGSFRGKRVFGPGSYLGKRSFESDDIFGKRFSDEDYVNPDIYDTLYSDSDSNGEIKRAFGSRVFGKRAFGSRVFGKRAFGSRVFGKRTFEPEVINGKYSLGPNLSMDEKSDDDDDSVETPEHFEYFLR</sequence>
<keyword evidence="2" id="KW-1185">Reference proteome</keyword>
<dbReference type="OrthoDB" id="6325636at2759"/>
<name>A0A8S4Q765_OWEFU</name>
<evidence type="ECO:0000313" key="1">
    <source>
        <dbReference type="EMBL" id="CAH1801270.1"/>
    </source>
</evidence>
<organism evidence="1 2">
    <name type="scientific">Owenia fusiformis</name>
    <name type="common">Polychaete worm</name>
    <dbReference type="NCBI Taxonomy" id="6347"/>
    <lineage>
        <taxon>Eukaryota</taxon>
        <taxon>Metazoa</taxon>
        <taxon>Spiralia</taxon>
        <taxon>Lophotrochozoa</taxon>
        <taxon>Annelida</taxon>
        <taxon>Polychaeta</taxon>
        <taxon>Sedentaria</taxon>
        <taxon>Canalipalpata</taxon>
        <taxon>Sabellida</taxon>
        <taxon>Oweniida</taxon>
        <taxon>Oweniidae</taxon>
        <taxon>Owenia</taxon>
    </lineage>
</organism>
<dbReference type="EMBL" id="CAIIXF020000012">
    <property type="protein sequence ID" value="CAH1801270.1"/>
    <property type="molecule type" value="Genomic_DNA"/>
</dbReference>
<dbReference type="Proteomes" id="UP000749559">
    <property type="component" value="Unassembled WGS sequence"/>
</dbReference>
<evidence type="ECO:0000313" key="2">
    <source>
        <dbReference type="Proteomes" id="UP000749559"/>
    </source>
</evidence>
<protein>
    <submittedName>
        <fullName evidence="1">Uncharacterized protein</fullName>
    </submittedName>
</protein>
<gene>
    <name evidence="1" type="ORF">OFUS_LOCUS25077</name>
</gene>